<dbReference type="EMBL" id="VFOM01000001">
    <property type="protein sequence ID" value="TQL47370.1"/>
    <property type="molecule type" value="Genomic_DNA"/>
</dbReference>
<organism evidence="2 3">
    <name type="scientific">Homoserinimonas aerilata</name>
    <dbReference type="NCBI Taxonomy" id="1162970"/>
    <lineage>
        <taxon>Bacteria</taxon>
        <taxon>Bacillati</taxon>
        <taxon>Actinomycetota</taxon>
        <taxon>Actinomycetes</taxon>
        <taxon>Micrococcales</taxon>
        <taxon>Microbacteriaceae</taxon>
        <taxon>Homoserinimonas</taxon>
    </lineage>
</organism>
<dbReference type="GO" id="GO:0006950">
    <property type="term" value="P:response to stress"/>
    <property type="evidence" value="ECO:0007669"/>
    <property type="project" value="TreeGrafter"/>
</dbReference>
<reference evidence="2 3" key="1">
    <citation type="submission" date="2019-06" db="EMBL/GenBank/DDBJ databases">
        <title>Sequencing the genomes of 1000 actinobacteria strains.</title>
        <authorList>
            <person name="Klenk H.-P."/>
        </authorList>
    </citation>
    <scope>NUCLEOTIDE SEQUENCE [LARGE SCALE GENOMIC DNA]</scope>
    <source>
        <strain evidence="2 3">DSM 26477</strain>
    </source>
</reference>
<dbReference type="InterPro" id="IPR036390">
    <property type="entry name" value="WH_DNA-bd_sf"/>
</dbReference>
<name>A0A542YH01_9MICO</name>
<sequence>MDGMSEVSEVSAEQWRVWRSFYAMRRQLDRALENQLQTDSAISSADYEILLAIFESTEKRLRSRDLAERIGWEKSRISHQVSRMTARGLLNRTECEDDLRGTWVEITAEGRRATLGAMRGHTRAIREFFFDVLDERELAALLSVSDKVLAAVAPAPCDPA</sequence>
<evidence type="ECO:0000313" key="2">
    <source>
        <dbReference type="EMBL" id="TQL47370.1"/>
    </source>
</evidence>
<feature type="domain" description="HTH marR-type" evidence="1">
    <location>
        <begin position="14"/>
        <end position="150"/>
    </location>
</feature>
<dbReference type="PANTHER" id="PTHR33164:SF99">
    <property type="entry name" value="MARR FAMILY REGULATORY PROTEIN"/>
    <property type="match status" value="1"/>
</dbReference>
<evidence type="ECO:0000259" key="1">
    <source>
        <dbReference type="PROSITE" id="PS50995"/>
    </source>
</evidence>
<dbReference type="Proteomes" id="UP000317998">
    <property type="component" value="Unassembled WGS sequence"/>
</dbReference>
<dbReference type="InterPro" id="IPR039422">
    <property type="entry name" value="MarR/SlyA-like"/>
</dbReference>
<proteinExistence type="predicted"/>
<dbReference type="PANTHER" id="PTHR33164">
    <property type="entry name" value="TRANSCRIPTIONAL REGULATOR, MARR FAMILY"/>
    <property type="match status" value="1"/>
</dbReference>
<comment type="caution">
    <text evidence="2">The sequence shown here is derived from an EMBL/GenBank/DDBJ whole genome shotgun (WGS) entry which is preliminary data.</text>
</comment>
<keyword evidence="2" id="KW-0238">DNA-binding</keyword>
<accession>A0A542YH01</accession>
<dbReference type="SUPFAM" id="SSF46785">
    <property type="entry name" value="Winged helix' DNA-binding domain"/>
    <property type="match status" value="1"/>
</dbReference>
<evidence type="ECO:0000313" key="3">
    <source>
        <dbReference type="Proteomes" id="UP000317998"/>
    </source>
</evidence>
<dbReference type="AlphaFoldDB" id="A0A542YH01"/>
<keyword evidence="3" id="KW-1185">Reference proteome</keyword>
<dbReference type="PROSITE" id="PS50995">
    <property type="entry name" value="HTH_MARR_2"/>
    <property type="match status" value="1"/>
</dbReference>
<dbReference type="GO" id="GO:0003677">
    <property type="term" value="F:DNA binding"/>
    <property type="evidence" value="ECO:0007669"/>
    <property type="project" value="UniProtKB-KW"/>
</dbReference>
<protein>
    <submittedName>
        <fullName evidence="2">DNA-binding MarR family transcriptional regulator</fullName>
    </submittedName>
</protein>
<dbReference type="Gene3D" id="1.10.10.10">
    <property type="entry name" value="Winged helix-like DNA-binding domain superfamily/Winged helix DNA-binding domain"/>
    <property type="match status" value="1"/>
</dbReference>
<dbReference type="SMART" id="SM00347">
    <property type="entry name" value="HTH_MARR"/>
    <property type="match status" value="1"/>
</dbReference>
<dbReference type="Pfam" id="PF01047">
    <property type="entry name" value="MarR"/>
    <property type="match status" value="1"/>
</dbReference>
<dbReference type="InterPro" id="IPR000835">
    <property type="entry name" value="HTH_MarR-typ"/>
</dbReference>
<dbReference type="InterPro" id="IPR036388">
    <property type="entry name" value="WH-like_DNA-bd_sf"/>
</dbReference>
<gene>
    <name evidence="2" type="ORF">FB562_0426</name>
</gene>
<dbReference type="GO" id="GO:0003700">
    <property type="term" value="F:DNA-binding transcription factor activity"/>
    <property type="evidence" value="ECO:0007669"/>
    <property type="project" value="InterPro"/>
</dbReference>